<comment type="cofactor">
    <cofactor evidence="1 11">
        <name>pyridoxal 5'-phosphate</name>
        <dbReference type="ChEBI" id="CHEBI:597326"/>
    </cofactor>
</comment>
<evidence type="ECO:0000256" key="10">
    <source>
        <dbReference type="ARBA" id="ARBA00049047"/>
    </source>
</evidence>
<feature type="domain" description="Tryptophan synthase beta chain-like PALP" evidence="12">
    <location>
        <begin position="73"/>
        <end position="379"/>
    </location>
</feature>
<evidence type="ECO:0000256" key="1">
    <source>
        <dbReference type="ARBA" id="ARBA00001933"/>
    </source>
</evidence>
<dbReference type="EMBL" id="JBJGWJ010000001">
    <property type="protein sequence ID" value="MFK8292341.1"/>
    <property type="molecule type" value="Genomic_DNA"/>
</dbReference>
<dbReference type="Proteomes" id="UP001622370">
    <property type="component" value="Unassembled WGS sequence"/>
</dbReference>
<comment type="similarity">
    <text evidence="3 11">Belongs to the TrpB family.</text>
</comment>
<dbReference type="InterPro" id="IPR006653">
    <property type="entry name" value="Trp_synth_b_CS"/>
</dbReference>
<dbReference type="InterPro" id="IPR036052">
    <property type="entry name" value="TrpB-like_PALP_sf"/>
</dbReference>
<keyword evidence="14" id="KW-1185">Reference proteome</keyword>
<dbReference type="PANTHER" id="PTHR48077">
    <property type="entry name" value="TRYPTOPHAN SYNTHASE-RELATED"/>
    <property type="match status" value="1"/>
</dbReference>
<evidence type="ECO:0000256" key="4">
    <source>
        <dbReference type="ARBA" id="ARBA00011270"/>
    </source>
</evidence>
<dbReference type="HAMAP" id="MF_00133">
    <property type="entry name" value="Trp_synth_beta"/>
    <property type="match status" value="1"/>
</dbReference>
<dbReference type="InterPro" id="IPR023026">
    <property type="entry name" value="Trp_synth_beta/beta-like"/>
</dbReference>
<accession>A0ABW8Q7E8</accession>
<dbReference type="GO" id="GO:0004834">
    <property type="term" value="F:tryptophan synthase activity"/>
    <property type="evidence" value="ECO:0007669"/>
    <property type="project" value="UniProtKB-EC"/>
</dbReference>
<keyword evidence="6 11" id="KW-0822">Tryptophan biosynthesis</keyword>
<dbReference type="InterPro" id="IPR001926">
    <property type="entry name" value="TrpB-like_PALP"/>
</dbReference>
<feature type="modified residue" description="N6-(pyridoxal phosphate)lysine" evidence="11">
    <location>
        <position position="105"/>
    </location>
</feature>
<keyword evidence="5 11" id="KW-0028">Amino-acid biosynthesis</keyword>
<dbReference type="Gene3D" id="3.40.50.1100">
    <property type="match status" value="2"/>
</dbReference>
<evidence type="ECO:0000256" key="6">
    <source>
        <dbReference type="ARBA" id="ARBA00022822"/>
    </source>
</evidence>
<proteinExistence type="inferred from homology"/>
<dbReference type="InterPro" id="IPR006654">
    <property type="entry name" value="Trp_synth_beta"/>
</dbReference>
<evidence type="ECO:0000256" key="3">
    <source>
        <dbReference type="ARBA" id="ARBA00009982"/>
    </source>
</evidence>
<keyword evidence="9 11" id="KW-0456">Lyase</keyword>
<evidence type="ECO:0000256" key="5">
    <source>
        <dbReference type="ARBA" id="ARBA00022605"/>
    </source>
</evidence>
<sequence length="401" mass="44049">MENKYFEKQAVIKVSPLAEMLNYQGYYGEYGGTHVPPMLEAKLKELSDFFDEITKSEAFQEEFVEILKDFVGRPSSLYFAKNLSDYVGSKIYLKREDLNHTGSHKINNAIGQILVAKKMGAKEIIAETGAGQHGVATATVCAFLGLKCKIFMGAVDMNRQALNVRRMQMLGAEVIACTSGNQTLKDAVDTALNYYIENPESYYLLGSHVGPHPYPKMVGYFQSVIGNEARQQILQKEGRLPDSIVACLGGGSNAIGLFSAFLEDKDVKIYGAEGGGEDTYQNTAATLNYGKPIVFQGTYSYCLVDDSGTPIASKSIAAGLDYPGISPQHAYLKDTKRVEYHSVTDKEAIEAYKLLSRLEGITHAIESSHAVALAMKLMKNKNQLVIVNLSGRGDKDLEREV</sequence>
<comment type="pathway">
    <text evidence="2 11">Amino-acid biosynthesis; L-tryptophan biosynthesis; L-tryptophan from chorismate: step 5/5.</text>
</comment>
<organism evidence="13 14">
    <name type="scientific">Capnocytophaga stomatis</name>
    <dbReference type="NCBI Taxonomy" id="1848904"/>
    <lineage>
        <taxon>Bacteria</taxon>
        <taxon>Pseudomonadati</taxon>
        <taxon>Bacteroidota</taxon>
        <taxon>Flavobacteriia</taxon>
        <taxon>Flavobacteriales</taxon>
        <taxon>Flavobacteriaceae</taxon>
        <taxon>Capnocytophaga</taxon>
    </lineage>
</organism>
<comment type="subunit">
    <text evidence="4 11">Tetramer of two alpha and two beta chains.</text>
</comment>
<dbReference type="PROSITE" id="PS00168">
    <property type="entry name" value="TRP_SYNTHASE_BETA"/>
    <property type="match status" value="1"/>
</dbReference>
<gene>
    <name evidence="11 13" type="primary">trpB</name>
    <name evidence="13" type="ORF">ACI76L_00965</name>
</gene>
<evidence type="ECO:0000256" key="7">
    <source>
        <dbReference type="ARBA" id="ARBA00022898"/>
    </source>
</evidence>
<dbReference type="Pfam" id="PF00291">
    <property type="entry name" value="PALP"/>
    <property type="match status" value="1"/>
</dbReference>
<evidence type="ECO:0000256" key="2">
    <source>
        <dbReference type="ARBA" id="ARBA00004733"/>
    </source>
</evidence>
<comment type="function">
    <text evidence="11">The beta subunit is responsible for the synthesis of L-tryptophan from indole and L-serine.</text>
</comment>
<dbReference type="PANTHER" id="PTHR48077:SF3">
    <property type="entry name" value="TRYPTOPHAN SYNTHASE"/>
    <property type="match status" value="1"/>
</dbReference>
<dbReference type="SUPFAM" id="SSF53686">
    <property type="entry name" value="Tryptophan synthase beta subunit-like PLP-dependent enzymes"/>
    <property type="match status" value="1"/>
</dbReference>
<evidence type="ECO:0000256" key="8">
    <source>
        <dbReference type="ARBA" id="ARBA00023141"/>
    </source>
</evidence>
<reference evidence="13 14" key="1">
    <citation type="journal article" date="2016" name="Sci. Rep.">
        <title>Whole genome sequencing identifies a novel species of the genus Capnocytophaga isolated from dog and cat bite wounds in humans.</title>
        <authorList>
            <person name="Zangenah S."/>
            <person name="Abbasi N."/>
            <person name="Andersson A.F."/>
            <person name="Bergman P."/>
        </authorList>
    </citation>
    <scope>NUCLEOTIDE SEQUENCE [LARGE SCALE GENOMIC DNA]</scope>
    <source>
        <strain evidence="13 14">W5</strain>
    </source>
</reference>
<comment type="caution">
    <text evidence="13">The sequence shown here is derived from an EMBL/GenBank/DDBJ whole genome shotgun (WGS) entry which is preliminary data.</text>
</comment>
<dbReference type="NCBIfam" id="TIGR00263">
    <property type="entry name" value="trpB"/>
    <property type="match status" value="1"/>
</dbReference>
<evidence type="ECO:0000259" key="12">
    <source>
        <dbReference type="Pfam" id="PF00291"/>
    </source>
</evidence>
<dbReference type="EC" id="4.2.1.20" evidence="11"/>
<evidence type="ECO:0000313" key="14">
    <source>
        <dbReference type="Proteomes" id="UP001622370"/>
    </source>
</evidence>
<keyword evidence="7 11" id="KW-0663">Pyridoxal phosphate</keyword>
<name>A0ABW8Q7E8_9FLAO</name>
<dbReference type="PIRSF" id="PIRSF001413">
    <property type="entry name" value="Trp_syn_beta"/>
    <property type="match status" value="1"/>
</dbReference>
<dbReference type="RefSeq" id="WP_405253555.1">
    <property type="nucleotide sequence ID" value="NZ_JBJGWE010000001.1"/>
</dbReference>
<evidence type="ECO:0000256" key="11">
    <source>
        <dbReference type="HAMAP-Rule" id="MF_00133"/>
    </source>
</evidence>
<dbReference type="CDD" id="cd06446">
    <property type="entry name" value="Trp-synth_B"/>
    <property type="match status" value="1"/>
</dbReference>
<keyword evidence="8 11" id="KW-0057">Aromatic amino acid biosynthesis</keyword>
<evidence type="ECO:0000256" key="9">
    <source>
        <dbReference type="ARBA" id="ARBA00023239"/>
    </source>
</evidence>
<protein>
    <recommendedName>
        <fullName evidence="11">Tryptophan synthase beta chain</fullName>
        <ecNumber evidence="11">4.2.1.20</ecNumber>
    </recommendedName>
</protein>
<evidence type="ECO:0000313" key="13">
    <source>
        <dbReference type="EMBL" id="MFK8292341.1"/>
    </source>
</evidence>
<comment type="catalytic activity">
    <reaction evidence="10 11">
        <text>(1S,2R)-1-C-(indol-3-yl)glycerol 3-phosphate + L-serine = D-glyceraldehyde 3-phosphate + L-tryptophan + H2O</text>
        <dbReference type="Rhea" id="RHEA:10532"/>
        <dbReference type="ChEBI" id="CHEBI:15377"/>
        <dbReference type="ChEBI" id="CHEBI:33384"/>
        <dbReference type="ChEBI" id="CHEBI:57912"/>
        <dbReference type="ChEBI" id="CHEBI:58866"/>
        <dbReference type="ChEBI" id="CHEBI:59776"/>
        <dbReference type="EC" id="4.2.1.20"/>
    </reaction>
</comment>